<feature type="domain" description="HAMP" evidence="19">
    <location>
        <begin position="427"/>
        <end position="479"/>
    </location>
</feature>
<sequence length="1035" mass="113925">MCASLLTVSGFFITSLINTEQSVLEAEKHNVSVKVAKLLNDNLKGQVDTVTRSLSYYYENSKLENIKVELAKDISAFRDTVESIYNNSDSDLDAEISIRAFINQYRWHNGRYIFAYDATSIINKANGLDRKIVGISAFDKQDDNGTFYARNIVSAAIENEIGFTSYHYLNPMTNKVEEKLTASVYFEPLNMVIATGEYTSALRKDDFEAALQTISTSKYGQNGYFWVQDDDGRILAHPDPSIVGTIIPTTTQKIASQIQGKSEAFVKTFHKNPTTKKGENKFVYARKAFPEWGWTIATGTYDSDLTSIQDGLTSTTEKIFNAKVYMSIATSAGLLMLALIVATISINRIVRRLVILKERIDTLSTGEADLTSRIEITSHDELGDIGRSVNNFISYLQSMIQEISQASDHITDDIASASITNPQGAMDEILEPSGSMTAAIKKLAAGDLSVDIPRGETDEKSQLADAISVFKKNALALQEHKNELQKLVDERTVQLIKANEALNSEVSKHEKAREQAEQANRAKSTFLAHMSHEIRTPMNGIMGTLHLLDNTFLNKIQKNYTKTILASGEILMGVLNNVLDYSKIEAGHHDINETNFHTNSVVSNVVNMLTARAKEKHISLSCEVAEDVPYYLHGDANKLTQVLVNLVANAIKFTAQGGVKIQVSLKEQTEDKRYLLQFKVVDTGKGIPEEKLALIFEPFEQATKSERGTGLGLPISRRFAELLGGELTVQSEVAKGSTFTLTLPLNAAKEGKVISTNEPVLLAVPPLTIMLVEDNETNILVAEGFLNKLGHNVVVAMSGEMAESVIEKHDVDIILMDINLPDTDGVTLTHVLREKAHRYIPTIAFSAHVFRQEIESYLEAGLDGFLGKPVQFEQMQAIIAKVYHGQAIKYEVVAEQGAASTVSGIEVVDISGCESVLDHVVSEDMGLLDASVLEKDRQTLGDALVCEMTEAFYSHSESLVEKMASHTSVEGLAKLAHSLKSSSGAVGLVALSEACKALEIACKTEGRDEQEIADLYQALQEIYVPSIERLKEKFS</sequence>
<dbReference type="SMART" id="SM00304">
    <property type="entry name" value="HAMP"/>
    <property type="match status" value="2"/>
</dbReference>
<dbReference type="EC" id="2.7.13.3" evidence="3"/>
<keyword evidence="9" id="KW-0418">Kinase</keyword>
<evidence type="ECO:0000256" key="11">
    <source>
        <dbReference type="ARBA" id="ARBA00022989"/>
    </source>
</evidence>
<feature type="domain" description="HPt" evidence="20">
    <location>
        <begin position="937"/>
        <end position="1035"/>
    </location>
</feature>
<dbReference type="InterPro" id="IPR001789">
    <property type="entry name" value="Sig_transdc_resp-reg_receiver"/>
</dbReference>
<dbReference type="FunFam" id="3.30.565.10:FF:000010">
    <property type="entry name" value="Sensor histidine kinase RcsC"/>
    <property type="match status" value="1"/>
</dbReference>
<dbReference type="SMART" id="SM01049">
    <property type="entry name" value="Cache_2"/>
    <property type="match status" value="2"/>
</dbReference>
<reference evidence="21 22" key="1">
    <citation type="submission" date="2012-12" db="EMBL/GenBank/DDBJ databases">
        <title>Genome Assembly of Photobacterium sp. AK15.</title>
        <authorList>
            <person name="Khatri I."/>
            <person name="Vaidya B."/>
            <person name="Srinivas T.N.R."/>
            <person name="Subramanian S."/>
            <person name="Pinnaka A."/>
        </authorList>
    </citation>
    <scope>NUCLEOTIDE SEQUENCE [LARGE SCALE GENOMIC DNA]</scope>
    <source>
        <strain evidence="21 22">AK15</strain>
    </source>
</reference>
<dbReference type="Proteomes" id="UP000011134">
    <property type="component" value="Unassembled WGS sequence"/>
</dbReference>
<dbReference type="Gene3D" id="1.10.287.130">
    <property type="match status" value="1"/>
</dbReference>
<dbReference type="CDD" id="cd00082">
    <property type="entry name" value="HisKA"/>
    <property type="match status" value="1"/>
</dbReference>
<comment type="subcellular location">
    <subcellularLocation>
        <location evidence="2">Cell membrane</location>
        <topology evidence="2">Multi-pass membrane protein</topology>
    </subcellularLocation>
</comment>
<dbReference type="CDD" id="cd16922">
    <property type="entry name" value="HATPase_EvgS-ArcB-TorS-like"/>
    <property type="match status" value="1"/>
</dbReference>
<keyword evidence="22" id="KW-1185">Reference proteome</keyword>
<dbReference type="PROSITE" id="PS50894">
    <property type="entry name" value="HPT"/>
    <property type="match status" value="1"/>
</dbReference>
<evidence type="ECO:0000256" key="13">
    <source>
        <dbReference type="ARBA" id="ARBA00023136"/>
    </source>
</evidence>
<feature type="modified residue" description="4-aspartylphosphate" evidence="15">
    <location>
        <position position="817"/>
    </location>
</feature>
<dbReference type="InterPro" id="IPR003660">
    <property type="entry name" value="HAMP_dom"/>
</dbReference>
<dbReference type="GO" id="GO:0000155">
    <property type="term" value="F:phosphorelay sensor kinase activity"/>
    <property type="evidence" value="ECO:0007669"/>
    <property type="project" value="InterPro"/>
</dbReference>
<evidence type="ECO:0000256" key="16">
    <source>
        <dbReference type="SAM" id="Phobius"/>
    </source>
</evidence>
<dbReference type="SUPFAM" id="SSF55874">
    <property type="entry name" value="ATPase domain of HSP90 chaperone/DNA topoisomerase II/histidine kinase"/>
    <property type="match status" value="1"/>
</dbReference>
<feature type="domain" description="Histidine kinase" evidence="17">
    <location>
        <begin position="529"/>
        <end position="747"/>
    </location>
</feature>
<dbReference type="SUPFAM" id="SSF47226">
    <property type="entry name" value="Histidine-containing phosphotransfer domain, HPT domain"/>
    <property type="match status" value="1"/>
</dbReference>
<dbReference type="Pfam" id="PF01627">
    <property type="entry name" value="Hpt"/>
    <property type="match status" value="1"/>
</dbReference>
<dbReference type="PROSITE" id="PS50885">
    <property type="entry name" value="HAMP"/>
    <property type="match status" value="2"/>
</dbReference>
<evidence type="ECO:0000259" key="17">
    <source>
        <dbReference type="PROSITE" id="PS50109"/>
    </source>
</evidence>
<dbReference type="InterPro" id="IPR008207">
    <property type="entry name" value="Sig_transdc_His_kin_Hpt_dom"/>
</dbReference>
<dbReference type="PROSITE" id="PS50110">
    <property type="entry name" value="RESPONSE_REGULATORY"/>
    <property type="match status" value="1"/>
</dbReference>
<keyword evidence="5 15" id="KW-0597">Phosphoprotein</keyword>
<dbReference type="CDD" id="cd00088">
    <property type="entry name" value="HPT"/>
    <property type="match status" value="1"/>
</dbReference>
<dbReference type="Gene3D" id="1.20.120.160">
    <property type="entry name" value="HPT domain"/>
    <property type="match status" value="1"/>
</dbReference>
<dbReference type="InterPro" id="IPR036890">
    <property type="entry name" value="HATPase_C_sf"/>
</dbReference>
<evidence type="ECO:0000256" key="4">
    <source>
        <dbReference type="ARBA" id="ARBA00022475"/>
    </source>
</evidence>
<evidence type="ECO:0000256" key="1">
    <source>
        <dbReference type="ARBA" id="ARBA00000085"/>
    </source>
</evidence>
<dbReference type="SUPFAM" id="SSF52172">
    <property type="entry name" value="CheY-like"/>
    <property type="match status" value="1"/>
</dbReference>
<dbReference type="Pfam" id="PF00672">
    <property type="entry name" value="HAMP"/>
    <property type="match status" value="1"/>
</dbReference>
<dbReference type="PATRIC" id="fig|1056511.3.peg.2088"/>
<protein>
    <recommendedName>
        <fullName evidence="3">histidine kinase</fullName>
        <ecNumber evidence="3">2.7.13.3</ecNumber>
    </recommendedName>
</protein>
<keyword evidence="10" id="KW-0067">ATP-binding</keyword>
<evidence type="ECO:0000256" key="8">
    <source>
        <dbReference type="ARBA" id="ARBA00022741"/>
    </source>
</evidence>
<dbReference type="Gene3D" id="3.30.450.20">
    <property type="entry name" value="PAS domain"/>
    <property type="match status" value="2"/>
</dbReference>
<feature type="domain" description="Response regulatory" evidence="18">
    <location>
        <begin position="768"/>
        <end position="883"/>
    </location>
</feature>
<comment type="catalytic activity">
    <reaction evidence="1">
        <text>ATP + protein L-histidine = ADP + protein N-phospho-L-histidine.</text>
        <dbReference type="EC" id="2.7.13.3"/>
    </reaction>
</comment>
<evidence type="ECO:0000259" key="20">
    <source>
        <dbReference type="PROSITE" id="PS50894"/>
    </source>
</evidence>
<dbReference type="AlphaFoldDB" id="L8JCG2"/>
<dbReference type="InterPro" id="IPR003594">
    <property type="entry name" value="HATPase_dom"/>
</dbReference>
<dbReference type="GO" id="GO:0005524">
    <property type="term" value="F:ATP binding"/>
    <property type="evidence" value="ECO:0007669"/>
    <property type="project" value="UniProtKB-KW"/>
</dbReference>
<dbReference type="PRINTS" id="PR00344">
    <property type="entry name" value="BCTRLSENSOR"/>
</dbReference>
<keyword evidence="7 16" id="KW-0812">Transmembrane</keyword>
<evidence type="ECO:0000256" key="3">
    <source>
        <dbReference type="ARBA" id="ARBA00012438"/>
    </source>
</evidence>
<dbReference type="SUPFAM" id="SSF47384">
    <property type="entry name" value="Homodimeric domain of signal transducing histidine kinase"/>
    <property type="match status" value="1"/>
</dbReference>
<dbReference type="InterPro" id="IPR036097">
    <property type="entry name" value="HisK_dim/P_sf"/>
</dbReference>
<keyword evidence="13 16" id="KW-0472">Membrane</keyword>
<dbReference type="Gene3D" id="3.40.50.2300">
    <property type="match status" value="1"/>
</dbReference>
<evidence type="ECO:0000256" key="10">
    <source>
        <dbReference type="ARBA" id="ARBA00022840"/>
    </source>
</evidence>
<dbReference type="GO" id="GO:0005886">
    <property type="term" value="C:plasma membrane"/>
    <property type="evidence" value="ECO:0007669"/>
    <property type="project" value="UniProtKB-SubCell"/>
</dbReference>
<dbReference type="PANTHER" id="PTHR45339">
    <property type="entry name" value="HYBRID SIGNAL TRANSDUCTION HISTIDINE KINASE J"/>
    <property type="match status" value="1"/>
</dbReference>
<accession>L8JCG2</accession>
<dbReference type="SMART" id="SM00388">
    <property type="entry name" value="HisKA"/>
    <property type="match status" value="1"/>
</dbReference>
<dbReference type="FunFam" id="1.10.287.130:FF:000004">
    <property type="entry name" value="Ethylene receptor 1"/>
    <property type="match status" value="1"/>
</dbReference>
<feature type="modified residue" description="Phosphohistidine" evidence="14">
    <location>
        <position position="977"/>
    </location>
</feature>
<dbReference type="Gene3D" id="3.30.565.10">
    <property type="entry name" value="Histidine kinase-like ATPase, C-terminal domain"/>
    <property type="match status" value="1"/>
</dbReference>
<dbReference type="PROSITE" id="PS50109">
    <property type="entry name" value="HIS_KIN"/>
    <property type="match status" value="1"/>
</dbReference>
<keyword evidence="6" id="KW-0808">Transferase</keyword>
<evidence type="ECO:0000256" key="12">
    <source>
        <dbReference type="ARBA" id="ARBA00023012"/>
    </source>
</evidence>
<evidence type="ECO:0000313" key="22">
    <source>
        <dbReference type="Proteomes" id="UP000011134"/>
    </source>
</evidence>
<dbReference type="InterPro" id="IPR036641">
    <property type="entry name" value="HPT_dom_sf"/>
</dbReference>
<keyword evidence="12" id="KW-0902">Two-component regulatory system</keyword>
<evidence type="ECO:0000256" key="9">
    <source>
        <dbReference type="ARBA" id="ARBA00022777"/>
    </source>
</evidence>
<evidence type="ECO:0000256" key="14">
    <source>
        <dbReference type="PROSITE-ProRule" id="PRU00110"/>
    </source>
</evidence>
<dbReference type="CDD" id="cd06225">
    <property type="entry name" value="HAMP"/>
    <property type="match status" value="2"/>
</dbReference>
<proteinExistence type="predicted"/>
<dbReference type="Gene3D" id="6.10.340.10">
    <property type="match status" value="2"/>
</dbReference>
<keyword evidence="11 16" id="KW-1133">Transmembrane helix</keyword>
<evidence type="ECO:0000259" key="18">
    <source>
        <dbReference type="PROSITE" id="PS50110"/>
    </source>
</evidence>
<comment type="caution">
    <text evidence="21">The sequence shown here is derived from an EMBL/GenBank/DDBJ whole genome shotgun (WGS) entry which is preliminary data.</text>
</comment>
<dbReference type="PANTHER" id="PTHR45339:SF1">
    <property type="entry name" value="HYBRID SIGNAL TRANSDUCTION HISTIDINE KINASE J"/>
    <property type="match status" value="1"/>
</dbReference>
<feature type="transmembrane region" description="Helical" evidence="16">
    <location>
        <begin position="324"/>
        <end position="350"/>
    </location>
</feature>
<feature type="domain" description="HAMP" evidence="19">
    <location>
        <begin position="347"/>
        <end position="401"/>
    </location>
</feature>
<dbReference type="InterPro" id="IPR011006">
    <property type="entry name" value="CheY-like_superfamily"/>
</dbReference>
<evidence type="ECO:0000256" key="2">
    <source>
        <dbReference type="ARBA" id="ARBA00004651"/>
    </source>
</evidence>
<evidence type="ECO:0000256" key="5">
    <source>
        <dbReference type="ARBA" id="ARBA00022553"/>
    </source>
</evidence>
<dbReference type="Pfam" id="PF00072">
    <property type="entry name" value="Response_reg"/>
    <property type="match status" value="1"/>
</dbReference>
<keyword evidence="8" id="KW-0547">Nucleotide-binding</keyword>
<dbReference type="InterPro" id="IPR003661">
    <property type="entry name" value="HisK_dim/P_dom"/>
</dbReference>
<dbReference type="SMART" id="SM00387">
    <property type="entry name" value="HATPase_c"/>
    <property type="match status" value="1"/>
</dbReference>
<evidence type="ECO:0000313" key="21">
    <source>
        <dbReference type="EMBL" id="ELR65973.1"/>
    </source>
</evidence>
<dbReference type="CDD" id="cd17546">
    <property type="entry name" value="REC_hyHK_CKI1_RcsC-like"/>
    <property type="match status" value="1"/>
</dbReference>
<dbReference type="InterPro" id="IPR005467">
    <property type="entry name" value="His_kinase_dom"/>
</dbReference>
<name>L8JCG2_9GAMM</name>
<organism evidence="21 22">
    <name type="scientific">Photobacterium marinum</name>
    <dbReference type="NCBI Taxonomy" id="1056511"/>
    <lineage>
        <taxon>Bacteria</taxon>
        <taxon>Pseudomonadati</taxon>
        <taxon>Pseudomonadota</taxon>
        <taxon>Gammaproteobacteria</taxon>
        <taxon>Vibrionales</taxon>
        <taxon>Vibrionaceae</taxon>
        <taxon>Photobacterium</taxon>
    </lineage>
</organism>
<evidence type="ECO:0000256" key="15">
    <source>
        <dbReference type="PROSITE-ProRule" id="PRU00169"/>
    </source>
</evidence>
<dbReference type="InterPro" id="IPR033480">
    <property type="entry name" value="sCache_2"/>
</dbReference>
<dbReference type="InterPro" id="IPR004010">
    <property type="entry name" value="Double_Cache_2"/>
</dbReference>
<dbReference type="EMBL" id="AMZO01000015">
    <property type="protein sequence ID" value="ELR65973.1"/>
    <property type="molecule type" value="Genomic_DNA"/>
</dbReference>
<evidence type="ECO:0000256" key="6">
    <source>
        <dbReference type="ARBA" id="ARBA00022679"/>
    </source>
</evidence>
<dbReference type="SMART" id="SM00448">
    <property type="entry name" value="REC"/>
    <property type="match status" value="1"/>
</dbReference>
<dbReference type="Pfam" id="PF08269">
    <property type="entry name" value="dCache_2"/>
    <property type="match status" value="1"/>
</dbReference>
<evidence type="ECO:0000259" key="19">
    <source>
        <dbReference type="PROSITE" id="PS50885"/>
    </source>
</evidence>
<evidence type="ECO:0000256" key="7">
    <source>
        <dbReference type="ARBA" id="ARBA00022692"/>
    </source>
</evidence>
<dbReference type="CDD" id="cd12912">
    <property type="entry name" value="PDC2_MCP_like"/>
    <property type="match status" value="1"/>
</dbReference>
<gene>
    <name evidence="21" type="ORF">C942_00599</name>
</gene>
<keyword evidence="4" id="KW-1003">Cell membrane</keyword>
<dbReference type="Pfam" id="PF00512">
    <property type="entry name" value="HisKA"/>
    <property type="match status" value="1"/>
</dbReference>
<dbReference type="InterPro" id="IPR004358">
    <property type="entry name" value="Sig_transdc_His_kin-like_C"/>
</dbReference>
<dbReference type="Pfam" id="PF02518">
    <property type="entry name" value="HATPase_c"/>
    <property type="match status" value="1"/>
</dbReference>